<dbReference type="Pfam" id="PF02775">
    <property type="entry name" value="TPP_enzyme_C"/>
    <property type="match status" value="1"/>
</dbReference>
<evidence type="ECO:0000256" key="2">
    <source>
        <dbReference type="ARBA" id="ARBA00023052"/>
    </source>
</evidence>
<dbReference type="InterPro" id="IPR012000">
    <property type="entry name" value="Thiamin_PyroP_enz_cen_dom"/>
</dbReference>
<evidence type="ECO:0000259" key="6">
    <source>
        <dbReference type="Pfam" id="PF02775"/>
    </source>
</evidence>
<dbReference type="CDD" id="cd07035">
    <property type="entry name" value="TPP_PYR_POX_like"/>
    <property type="match status" value="1"/>
</dbReference>
<dbReference type="STRING" id="440168.SAMN04487974_101783"/>
<dbReference type="InterPro" id="IPR045229">
    <property type="entry name" value="TPP_enz"/>
</dbReference>
<sequence>MHRKLPKTDVEQPEGVPANAPQFGSDVIAQTIRDLGIDYIALNPGASFRGLHDSLVNYLGNSDPQMLLCLHEEHAVAIAHGYAKVTGRAMAAAVHSNVGLMHATMAIFNAWCDRMPVVVLGATGPVDADRRRPWIDWIHTAADQGALVRNYVKWDNQPASAAAAREALLRGAWIAQTAPKGPVYINFDAEMQEAELMAALPEIDGARYSAAPQSGVDARVLDEIVGLVRVAKRPVVLAGRVSRDISDWSRRIAVIEALGAKVISDLKVATSFPTGHPAYAGDLRGKGGRGTLEVLREADLIIALDSVDLNGALTAAFGDIGPACKVVRVTLDHHIHNGWSMDHQAHPLADVVVGCDPDVFIRALGDVLNVDARGREVLPGSLPEALPGGEVIAVEEIAIALRRSLGDATACLTHVTLSWDGSFWPFNHPHDYLGSDGGGGIGAGPGHAVGAALALRDIGSDRIPIAICGDGDLVMGITALWTAVHYSIPLLVVVANNRSFFNDEVHQEKVARMRGREVSNKWIGMRMSEPEIAIADMAKAQGCVSFGPIKDGKTMEAAFAQAIAAVKSGKVAVVEIITDASYPASLVAALTPDAKH</sequence>
<dbReference type="InterPro" id="IPR029061">
    <property type="entry name" value="THDP-binding"/>
</dbReference>
<dbReference type="GO" id="GO:0000287">
    <property type="term" value="F:magnesium ion binding"/>
    <property type="evidence" value="ECO:0007669"/>
    <property type="project" value="InterPro"/>
</dbReference>
<dbReference type="Pfam" id="PF00205">
    <property type="entry name" value="TPP_enzyme_M"/>
    <property type="match status" value="1"/>
</dbReference>
<dbReference type="Gene3D" id="3.40.50.1220">
    <property type="entry name" value="TPP-binding domain"/>
    <property type="match status" value="1"/>
</dbReference>
<comment type="similarity">
    <text evidence="1 3">Belongs to the TPP enzyme family.</text>
</comment>
<feature type="domain" description="Thiamine pyrophosphate enzyme TPP-binding" evidence="6">
    <location>
        <begin position="421"/>
        <end position="576"/>
    </location>
</feature>
<proteinExistence type="inferred from homology"/>
<dbReference type="PANTHER" id="PTHR18968:SF13">
    <property type="entry name" value="ACETOLACTATE SYNTHASE CATALYTIC SUBUNIT, MITOCHONDRIAL"/>
    <property type="match status" value="1"/>
</dbReference>
<evidence type="ECO:0000256" key="3">
    <source>
        <dbReference type="RuleBase" id="RU362132"/>
    </source>
</evidence>
<evidence type="ECO:0000259" key="5">
    <source>
        <dbReference type="Pfam" id="PF00205"/>
    </source>
</evidence>
<dbReference type="Gene3D" id="3.40.50.970">
    <property type="match status" value="2"/>
</dbReference>
<dbReference type="RefSeq" id="WP_090591794.1">
    <property type="nucleotide sequence ID" value="NZ_FNCS01000001.1"/>
</dbReference>
<feature type="domain" description="Thiamine pyrophosphate enzyme central" evidence="5">
    <location>
        <begin position="222"/>
        <end position="304"/>
    </location>
</feature>
<dbReference type="GO" id="GO:0030976">
    <property type="term" value="F:thiamine pyrophosphate binding"/>
    <property type="evidence" value="ECO:0007669"/>
    <property type="project" value="InterPro"/>
</dbReference>
<dbReference type="GO" id="GO:0009097">
    <property type="term" value="P:isoleucine biosynthetic process"/>
    <property type="evidence" value="ECO:0007669"/>
    <property type="project" value="TreeGrafter"/>
</dbReference>
<organism evidence="8 9">
    <name type="scientific">Pelagibacterium luteolum</name>
    <dbReference type="NCBI Taxonomy" id="440168"/>
    <lineage>
        <taxon>Bacteria</taxon>
        <taxon>Pseudomonadati</taxon>
        <taxon>Pseudomonadota</taxon>
        <taxon>Alphaproteobacteria</taxon>
        <taxon>Hyphomicrobiales</taxon>
        <taxon>Devosiaceae</taxon>
        <taxon>Pelagibacterium</taxon>
    </lineage>
</organism>
<feature type="compositionally biased region" description="Basic and acidic residues" evidence="4">
    <location>
        <begin position="1"/>
        <end position="10"/>
    </location>
</feature>
<dbReference type="PANTHER" id="PTHR18968">
    <property type="entry name" value="THIAMINE PYROPHOSPHATE ENZYMES"/>
    <property type="match status" value="1"/>
</dbReference>
<keyword evidence="2 3" id="KW-0786">Thiamine pyrophosphate</keyword>
<dbReference type="OrthoDB" id="7534569at2"/>
<dbReference type="InterPro" id="IPR012001">
    <property type="entry name" value="Thiamin_PyroP_enz_TPP-bd_dom"/>
</dbReference>
<dbReference type="InterPro" id="IPR011766">
    <property type="entry name" value="TPP_enzyme_TPP-bd"/>
</dbReference>
<reference evidence="8 9" key="1">
    <citation type="submission" date="2016-10" db="EMBL/GenBank/DDBJ databases">
        <authorList>
            <person name="de Groot N.N."/>
        </authorList>
    </citation>
    <scope>NUCLEOTIDE SEQUENCE [LARGE SCALE GENOMIC DNA]</scope>
    <source>
        <strain evidence="8 9">CGMCC 1.10267</strain>
    </source>
</reference>
<dbReference type="GO" id="GO:0009099">
    <property type="term" value="P:L-valine biosynthetic process"/>
    <property type="evidence" value="ECO:0007669"/>
    <property type="project" value="TreeGrafter"/>
</dbReference>
<name>A0A1G7SWW2_9HYPH</name>
<evidence type="ECO:0000313" key="9">
    <source>
        <dbReference type="Proteomes" id="UP000199495"/>
    </source>
</evidence>
<dbReference type="EMBL" id="FNCS01000001">
    <property type="protein sequence ID" value="SDG27576.1"/>
    <property type="molecule type" value="Genomic_DNA"/>
</dbReference>
<keyword evidence="9" id="KW-1185">Reference proteome</keyword>
<feature type="domain" description="Thiamine pyrophosphate enzyme N-terminal TPP-binding" evidence="7">
    <location>
        <begin position="24"/>
        <end position="130"/>
    </location>
</feature>
<dbReference type="Proteomes" id="UP000199495">
    <property type="component" value="Unassembled WGS sequence"/>
</dbReference>
<dbReference type="GO" id="GO:0003984">
    <property type="term" value="F:acetolactate synthase activity"/>
    <property type="evidence" value="ECO:0007669"/>
    <property type="project" value="TreeGrafter"/>
</dbReference>
<evidence type="ECO:0000313" key="8">
    <source>
        <dbReference type="EMBL" id="SDG27576.1"/>
    </source>
</evidence>
<dbReference type="GO" id="GO:0050660">
    <property type="term" value="F:flavin adenine dinucleotide binding"/>
    <property type="evidence" value="ECO:0007669"/>
    <property type="project" value="TreeGrafter"/>
</dbReference>
<evidence type="ECO:0000259" key="7">
    <source>
        <dbReference type="Pfam" id="PF02776"/>
    </source>
</evidence>
<dbReference type="InterPro" id="IPR029035">
    <property type="entry name" value="DHS-like_NAD/FAD-binding_dom"/>
</dbReference>
<dbReference type="SUPFAM" id="SSF52467">
    <property type="entry name" value="DHS-like NAD/FAD-binding domain"/>
    <property type="match status" value="1"/>
</dbReference>
<dbReference type="SUPFAM" id="SSF52518">
    <property type="entry name" value="Thiamin diphosphate-binding fold (THDP-binding)"/>
    <property type="match status" value="2"/>
</dbReference>
<dbReference type="GO" id="GO:0005948">
    <property type="term" value="C:acetolactate synthase complex"/>
    <property type="evidence" value="ECO:0007669"/>
    <property type="project" value="TreeGrafter"/>
</dbReference>
<gene>
    <name evidence="8" type="ORF">SAMN04487974_101783</name>
</gene>
<feature type="region of interest" description="Disordered" evidence="4">
    <location>
        <begin position="1"/>
        <end position="22"/>
    </location>
</feature>
<dbReference type="Pfam" id="PF02776">
    <property type="entry name" value="TPP_enzyme_N"/>
    <property type="match status" value="1"/>
</dbReference>
<evidence type="ECO:0000256" key="1">
    <source>
        <dbReference type="ARBA" id="ARBA00007812"/>
    </source>
</evidence>
<accession>A0A1G7SWW2</accession>
<dbReference type="AlphaFoldDB" id="A0A1G7SWW2"/>
<protein>
    <submittedName>
        <fullName evidence="8">Acetolactate synthase large subunit</fullName>
    </submittedName>
</protein>
<evidence type="ECO:0000256" key="4">
    <source>
        <dbReference type="SAM" id="MobiDB-lite"/>
    </source>
</evidence>